<organism evidence="5 6">
    <name type="scientific">Nocardia tengchongensis</name>
    <dbReference type="NCBI Taxonomy" id="2055889"/>
    <lineage>
        <taxon>Bacteria</taxon>
        <taxon>Bacillati</taxon>
        <taxon>Actinomycetota</taxon>
        <taxon>Actinomycetes</taxon>
        <taxon>Mycobacteriales</taxon>
        <taxon>Nocardiaceae</taxon>
        <taxon>Nocardia</taxon>
    </lineage>
</organism>
<dbReference type="InterPro" id="IPR037923">
    <property type="entry name" value="HTH-like"/>
</dbReference>
<dbReference type="InterPro" id="IPR050204">
    <property type="entry name" value="AraC_XylS_family_regulators"/>
</dbReference>
<dbReference type="InterPro" id="IPR018060">
    <property type="entry name" value="HTH_AraC"/>
</dbReference>
<dbReference type="PRINTS" id="PR00032">
    <property type="entry name" value="HTHARAC"/>
</dbReference>
<dbReference type="PANTHER" id="PTHR46796">
    <property type="entry name" value="HTH-TYPE TRANSCRIPTIONAL ACTIVATOR RHAS-RELATED"/>
    <property type="match status" value="1"/>
</dbReference>
<dbReference type="InterPro" id="IPR032783">
    <property type="entry name" value="AraC_lig"/>
</dbReference>
<evidence type="ECO:0000256" key="2">
    <source>
        <dbReference type="ARBA" id="ARBA00023125"/>
    </source>
</evidence>
<evidence type="ECO:0000259" key="4">
    <source>
        <dbReference type="PROSITE" id="PS01124"/>
    </source>
</evidence>
<evidence type="ECO:0000313" key="5">
    <source>
        <dbReference type="EMBL" id="QVI18719.1"/>
    </source>
</evidence>
<dbReference type="SMART" id="SM00342">
    <property type="entry name" value="HTH_ARAC"/>
    <property type="match status" value="1"/>
</dbReference>
<reference evidence="5 6" key="1">
    <citation type="submission" date="2021-04" db="EMBL/GenBank/DDBJ databases">
        <title>Nocardia tengchongensis.</title>
        <authorList>
            <person name="Zhuang k."/>
            <person name="Ran Y."/>
            <person name="Li W."/>
        </authorList>
    </citation>
    <scope>NUCLEOTIDE SEQUENCE [LARGE SCALE GENOMIC DNA]</scope>
    <source>
        <strain evidence="5 6">CFH S0057</strain>
    </source>
</reference>
<keyword evidence="1" id="KW-0805">Transcription regulation</keyword>
<evidence type="ECO:0000313" key="6">
    <source>
        <dbReference type="Proteomes" id="UP000683310"/>
    </source>
</evidence>
<dbReference type="PROSITE" id="PS01124">
    <property type="entry name" value="HTH_ARAC_FAMILY_2"/>
    <property type="match status" value="1"/>
</dbReference>
<name>A0ABX8CGM3_9NOCA</name>
<evidence type="ECO:0000256" key="1">
    <source>
        <dbReference type="ARBA" id="ARBA00023015"/>
    </source>
</evidence>
<keyword evidence="3" id="KW-0804">Transcription</keyword>
<dbReference type="InterPro" id="IPR020449">
    <property type="entry name" value="Tscrpt_reg_AraC-type_HTH"/>
</dbReference>
<feature type="domain" description="HTH araC/xylS-type" evidence="4">
    <location>
        <begin position="198"/>
        <end position="296"/>
    </location>
</feature>
<dbReference type="PANTHER" id="PTHR46796:SF7">
    <property type="entry name" value="ARAC FAMILY TRANSCRIPTIONAL REGULATOR"/>
    <property type="match status" value="1"/>
</dbReference>
<keyword evidence="6" id="KW-1185">Reference proteome</keyword>
<dbReference type="Gene3D" id="1.10.10.60">
    <property type="entry name" value="Homeodomain-like"/>
    <property type="match status" value="2"/>
</dbReference>
<dbReference type="Pfam" id="PF12833">
    <property type="entry name" value="HTH_18"/>
    <property type="match status" value="1"/>
</dbReference>
<dbReference type="Pfam" id="PF12852">
    <property type="entry name" value="Cupin_6"/>
    <property type="match status" value="1"/>
</dbReference>
<protein>
    <submittedName>
        <fullName evidence="5">AraC family transcriptional regulator</fullName>
    </submittedName>
</protein>
<sequence length="302" mass="32033">MTETPQNFAESPDALPDAATLAALDALSEILETVRLRGQAVTRRSAEAGVPVRVPPGKRVLHILERGTAEIRVDGETGGTTAHSGDMVVLARGDGHTVTPAGGAARWVTGSFLVDEPQAAPLLSVLAPAIHIEAAGPSRDWLPLSLNLLLVEVTHPRPGAAAMISRILDLLFIHALRAWSTDTAAPGWLTAALDPALAPVLTAVHHSPAAPWSVSDLAALASMSRTTFTDRFTRRLGQPPAAYLTGQRLARAATLLRTSTIPIATVAHQVGYDSEAAFSRAFHRHYGTPPLRYRKGENPARP</sequence>
<evidence type="ECO:0000256" key="3">
    <source>
        <dbReference type="ARBA" id="ARBA00023163"/>
    </source>
</evidence>
<accession>A0ABX8CGM3</accession>
<proteinExistence type="predicted"/>
<gene>
    <name evidence="5" type="ORF">KHQ06_19440</name>
</gene>
<dbReference type="SUPFAM" id="SSF51215">
    <property type="entry name" value="Regulatory protein AraC"/>
    <property type="match status" value="1"/>
</dbReference>
<dbReference type="SUPFAM" id="SSF46689">
    <property type="entry name" value="Homeodomain-like"/>
    <property type="match status" value="2"/>
</dbReference>
<dbReference type="InterPro" id="IPR009057">
    <property type="entry name" value="Homeodomain-like_sf"/>
</dbReference>
<dbReference type="Proteomes" id="UP000683310">
    <property type="component" value="Chromosome"/>
</dbReference>
<dbReference type="EMBL" id="CP074371">
    <property type="protein sequence ID" value="QVI18719.1"/>
    <property type="molecule type" value="Genomic_DNA"/>
</dbReference>
<keyword evidence="2" id="KW-0238">DNA-binding</keyword>